<dbReference type="Pfam" id="PF06314">
    <property type="entry name" value="ADC"/>
    <property type="match status" value="1"/>
</dbReference>
<evidence type="ECO:0008006" key="3">
    <source>
        <dbReference type="Google" id="ProtNLM"/>
    </source>
</evidence>
<dbReference type="Gene3D" id="2.40.400.10">
    <property type="entry name" value="Acetoacetate decarboxylase-like"/>
    <property type="match status" value="1"/>
</dbReference>
<evidence type="ECO:0000313" key="2">
    <source>
        <dbReference type="Proteomes" id="UP000293865"/>
    </source>
</evidence>
<dbReference type="Proteomes" id="UP000293865">
    <property type="component" value="Unassembled WGS sequence"/>
</dbReference>
<evidence type="ECO:0000313" key="1">
    <source>
        <dbReference type="EMBL" id="RXZ68072.1"/>
    </source>
</evidence>
<sequence length="300" mass="32652">MSIADRVDYGANQNPAGVSNVLGARPGTSAMHGYEEPQHGDMTRVQFTFETTHTALQKLIAPPPLEVDREAPALCTIMAFTSPNFRGRDGRLAPYTGFSFWASVDHRGTKAQAGWEFVDGAGPAHDKTIPEMLIFSGQVYGMLKKFGDIRFYQNGLEVAGDLSSVEEGDEILITVDRKNRRIASLGVRVAAPVGRAVAQDEPTPRLGAVPVLAVREIPTVDYKGYVDRSIVSSDVNANKAQLPKKEFAAQPLHLKFWPSESESLDQLEVGEFIAASVVVADSPHETISSMFVVERLPLTV</sequence>
<proteinExistence type="predicted"/>
<dbReference type="InterPro" id="IPR023375">
    <property type="entry name" value="ADC_dom_sf"/>
</dbReference>
<dbReference type="SUPFAM" id="SSF160104">
    <property type="entry name" value="Acetoacetate decarboxylase-like"/>
    <property type="match status" value="1"/>
</dbReference>
<name>A0A4Q2KW68_9MICO</name>
<accession>A0A4Q2KW68</accession>
<dbReference type="InterPro" id="IPR010451">
    <property type="entry name" value="Acetoacetate_decarboxylase"/>
</dbReference>
<dbReference type="GO" id="GO:0016829">
    <property type="term" value="F:lyase activity"/>
    <property type="evidence" value="ECO:0007669"/>
    <property type="project" value="InterPro"/>
</dbReference>
<keyword evidence="2" id="KW-1185">Reference proteome</keyword>
<dbReference type="EMBL" id="SDPN01000033">
    <property type="protein sequence ID" value="RXZ68072.1"/>
    <property type="molecule type" value="Genomic_DNA"/>
</dbReference>
<organism evidence="1 2">
    <name type="scientific">Agromyces albus</name>
    <dbReference type="NCBI Taxonomy" id="205332"/>
    <lineage>
        <taxon>Bacteria</taxon>
        <taxon>Bacillati</taxon>
        <taxon>Actinomycetota</taxon>
        <taxon>Actinomycetes</taxon>
        <taxon>Micrococcales</taxon>
        <taxon>Microbacteriaceae</taxon>
        <taxon>Agromyces</taxon>
    </lineage>
</organism>
<comment type="caution">
    <text evidence="1">The sequence shown here is derived from an EMBL/GenBank/DDBJ whole genome shotgun (WGS) entry which is preliminary data.</text>
</comment>
<gene>
    <name evidence="1" type="ORF">ESP51_15050</name>
</gene>
<dbReference type="AlphaFoldDB" id="A0A4Q2KW68"/>
<reference evidence="1 2" key="1">
    <citation type="submission" date="2019-01" db="EMBL/GenBank/DDBJ databases">
        <title>Agromyces.</title>
        <authorList>
            <person name="Li J."/>
        </authorList>
    </citation>
    <scope>NUCLEOTIDE SEQUENCE [LARGE SCALE GENOMIC DNA]</scope>
    <source>
        <strain evidence="1 2">DSM 15934</strain>
    </source>
</reference>
<protein>
    <recommendedName>
        <fullName evidence="3">Acetoacetate decarboxylase</fullName>
    </recommendedName>
</protein>
<dbReference type="OrthoDB" id="1633687at2"/>
<dbReference type="RefSeq" id="WP_129521713.1">
    <property type="nucleotide sequence ID" value="NZ_SDPN01000033.1"/>
</dbReference>